<feature type="compositionally biased region" description="Basic and acidic residues" evidence="5">
    <location>
        <begin position="55"/>
        <end position="75"/>
    </location>
</feature>
<comment type="similarity">
    <text evidence="1 4">Belongs to the universal ribosomal protein uL22 family.</text>
</comment>
<dbReference type="VEuPathDB" id="FungiDB:CXQ85_003632"/>
<keyword evidence="7" id="KW-1185">Reference proteome</keyword>
<dbReference type="GO" id="GO:0003735">
    <property type="term" value="F:structural constituent of ribosome"/>
    <property type="evidence" value="ECO:0007669"/>
    <property type="project" value="InterPro"/>
</dbReference>
<dbReference type="PANTHER" id="PTHR13501">
    <property type="entry name" value="CHLOROPLAST 50S RIBOSOMAL PROTEIN L22-RELATED"/>
    <property type="match status" value="1"/>
</dbReference>
<feature type="region of interest" description="Disordered" evidence="5">
    <location>
        <begin position="50"/>
        <end position="75"/>
    </location>
</feature>
<keyword evidence="2 4" id="KW-0689">Ribosomal protein</keyword>
<dbReference type="GeneID" id="37008962"/>
<evidence type="ECO:0000313" key="6">
    <source>
        <dbReference type="EMBL" id="PVH19774.1"/>
    </source>
</evidence>
<evidence type="ECO:0000313" key="7">
    <source>
        <dbReference type="Proteomes" id="UP000244309"/>
    </source>
</evidence>
<dbReference type="AlphaFoldDB" id="A0A2V1APZ2"/>
<dbReference type="Gene3D" id="3.90.470.10">
    <property type="entry name" value="Ribosomal protein L22/L17"/>
    <property type="match status" value="1"/>
</dbReference>
<accession>A0A2V1APZ2</accession>
<dbReference type="GO" id="GO:0005762">
    <property type="term" value="C:mitochondrial large ribosomal subunit"/>
    <property type="evidence" value="ECO:0007669"/>
    <property type="project" value="TreeGrafter"/>
</dbReference>
<gene>
    <name evidence="6" type="ORF">CXQ85_003632</name>
</gene>
<reference evidence="6 7" key="1">
    <citation type="submission" date="2017-12" db="EMBL/GenBank/DDBJ databases">
        <title>Genome Sequence of a Multidrug-Resistant Candida haemulonii Isolate from a Patient with Chronic Leg Ulcers in Israel.</title>
        <authorList>
            <person name="Chow N.A."/>
            <person name="Gade L."/>
            <person name="Batra D."/>
            <person name="Rowe L.A."/>
            <person name="Ben-Ami R."/>
            <person name="Loparev V.N."/>
            <person name="Litvintseva A.P."/>
        </authorList>
    </citation>
    <scope>NUCLEOTIDE SEQUENCE [LARGE SCALE GENOMIC DNA]</scope>
    <source>
        <strain evidence="6 7">B11899</strain>
    </source>
</reference>
<dbReference type="PANTHER" id="PTHR13501:SF8">
    <property type="entry name" value="LARGE RIBOSOMAL SUBUNIT PROTEIN UL22M"/>
    <property type="match status" value="1"/>
</dbReference>
<proteinExistence type="inferred from homology"/>
<protein>
    <recommendedName>
        <fullName evidence="8">Ribosomal protein L22</fullName>
    </recommendedName>
</protein>
<keyword evidence="3 4" id="KW-0687">Ribonucleoprotein</keyword>
<dbReference type="SUPFAM" id="SSF54843">
    <property type="entry name" value="Ribosomal protein L22"/>
    <property type="match status" value="1"/>
</dbReference>
<evidence type="ECO:0000256" key="1">
    <source>
        <dbReference type="ARBA" id="ARBA00009451"/>
    </source>
</evidence>
<evidence type="ECO:0000256" key="4">
    <source>
        <dbReference type="RuleBase" id="RU004005"/>
    </source>
</evidence>
<dbReference type="Proteomes" id="UP000244309">
    <property type="component" value="Unassembled WGS sequence"/>
</dbReference>
<dbReference type="InterPro" id="IPR036394">
    <property type="entry name" value="Ribosomal_uL22_sf"/>
</dbReference>
<evidence type="ECO:0000256" key="3">
    <source>
        <dbReference type="ARBA" id="ARBA00023274"/>
    </source>
</evidence>
<dbReference type="EMBL" id="PKFO01000002">
    <property type="protein sequence ID" value="PVH19774.1"/>
    <property type="molecule type" value="Genomic_DNA"/>
</dbReference>
<organism evidence="6 7">
    <name type="scientific">Candidozyma haemuli</name>
    <dbReference type="NCBI Taxonomy" id="45357"/>
    <lineage>
        <taxon>Eukaryota</taxon>
        <taxon>Fungi</taxon>
        <taxon>Dikarya</taxon>
        <taxon>Ascomycota</taxon>
        <taxon>Saccharomycotina</taxon>
        <taxon>Pichiomycetes</taxon>
        <taxon>Metschnikowiaceae</taxon>
        <taxon>Candidozyma</taxon>
    </lineage>
</organism>
<evidence type="ECO:0000256" key="5">
    <source>
        <dbReference type="SAM" id="MobiDB-lite"/>
    </source>
</evidence>
<sequence>MFRQLGWISARAGHVLRTSSPLVSQPSIARSLHSTSRPFAQGSLFGSITEEEPEAPAKPEEEAKTGEKPLPKDDKPLQEHYLKEVKEKQLSSDKFVSPLKRRLFALNVEQNGFFKNEQYIRDPESNKTYKVSLTGEEIDILEPTVYIKSYRIKSSMKKATVVNRFVRGYNVKTAINQLHFNPKKMSTELEKFLKRALGQAKEVGIDEDEAFIQALWVGSDGGWIKRPDIKGRGRTGVIHHPYVHLKAILKGSQTKQRIAWEKAQKQLAAKPKSLLNNEPLNFKVHSYYRW</sequence>
<dbReference type="InterPro" id="IPR001063">
    <property type="entry name" value="Ribosomal_uL22"/>
</dbReference>
<dbReference type="Pfam" id="PF00237">
    <property type="entry name" value="Ribosomal_L22"/>
    <property type="match status" value="1"/>
</dbReference>
<evidence type="ECO:0000256" key="2">
    <source>
        <dbReference type="ARBA" id="ARBA00022980"/>
    </source>
</evidence>
<dbReference type="InterPro" id="IPR047867">
    <property type="entry name" value="Ribosomal_uL22_bac/org-type"/>
</dbReference>
<name>A0A2V1APZ2_9ASCO</name>
<comment type="caution">
    <text evidence="6">The sequence shown here is derived from an EMBL/GenBank/DDBJ whole genome shotgun (WGS) entry which is preliminary data.</text>
</comment>
<dbReference type="OrthoDB" id="416470at2759"/>
<dbReference type="RefSeq" id="XP_025340714.1">
    <property type="nucleotide sequence ID" value="XM_025487266.1"/>
</dbReference>
<evidence type="ECO:0008006" key="8">
    <source>
        <dbReference type="Google" id="ProtNLM"/>
    </source>
</evidence>
<dbReference type="GO" id="GO:0006412">
    <property type="term" value="P:translation"/>
    <property type="evidence" value="ECO:0007669"/>
    <property type="project" value="InterPro"/>
</dbReference>
<dbReference type="STRING" id="45357.A0A2V1APZ2"/>